<dbReference type="OrthoDB" id="10025388at2759"/>
<dbReference type="Proteomes" id="UP001142489">
    <property type="component" value="Unassembled WGS sequence"/>
</dbReference>
<accession>A0A9Q0XMW2</accession>
<feature type="non-terminal residue" evidence="1">
    <location>
        <position position="1"/>
    </location>
</feature>
<comment type="caution">
    <text evidence="1">The sequence shown here is derived from an EMBL/GenBank/DDBJ whole genome shotgun (WGS) entry which is preliminary data.</text>
</comment>
<evidence type="ECO:0000313" key="1">
    <source>
        <dbReference type="EMBL" id="KAJ7319923.1"/>
    </source>
</evidence>
<name>A0A9Q0XMW2_9SAUR</name>
<dbReference type="AlphaFoldDB" id="A0A9Q0XMW2"/>
<proteinExistence type="predicted"/>
<keyword evidence="2" id="KW-1185">Reference proteome</keyword>
<dbReference type="EMBL" id="JAPFRF010000010">
    <property type="protein sequence ID" value="KAJ7319923.1"/>
    <property type="molecule type" value="Genomic_DNA"/>
</dbReference>
<sequence>VTYSIKGKLTCCSTNMIYAIFCQQCPSALCIGQTEQSLRKRINGHKFDIRNQEICLNPFQFTWTLLEGLEGHCFETESLQIKNTKGNC</sequence>
<protein>
    <submittedName>
        <fullName evidence="1">Uncharacterized protein</fullName>
    </submittedName>
</protein>
<evidence type="ECO:0000313" key="2">
    <source>
        <dbReference type="Proteomes" id="UP001142489"/>
    </source>
</evidence>
<reference evidence="1" key="1">
    <citation type="journal article" date="2023" name="DNA Res.">
        <title>Chromosome-level genome assembly of Phrynocephalus forsythii using third-generation DNA sequencing and Hi-C analysis.</title>
        <authorList>
            <person name="Qi Y."/>
            <person name="Zhao W."/>
            <person name="Zhao Y."/>
            <person name="Niu C."/>
            <person name="Cao S."/>
            <person name="Zhang Y."/>
        </authorList>
    </citation>
    <scope>NUCLEOTIDE SEQUENCE</scope>
    <source>
        <tissue evidence="1">Muscle</tissue>
    </source>
</reference>
<gene>
    <name evidence="1" type="ORF">JRQ81_019434</name>
</gene>
<organism evidence="1 2">
    <name type="scientific">Phrynocephalus forsythii</name>
    <dbReference type="NCBI Taxonomy" id="171643"/>
    <lineage>
        <taxon>Eukaryota</taxon>
        <taxon>Metazoa</taxon>
        <taxon>Chordata</taxon>
        <taxon>Craniata</taxon>
        <taxon>Vertebrata</taxon>
        <taxon>Euteleostomi</taxon>
        <taxon>Lepidosauria</taxon>
        <taxon>Squamata</taxon>
        <taxon>Bifurcata</taxon>
        <taxon>Unidentata</taxon>
        <taxon>Episquamata</taxon>
        <taxon>Toxicofera</taxon>
        <taxon>Iguania</taxon>
        <taxon>Acrodonta</taxon>
        <taxon>Agamidae</taxon>
        <taxon>Agaminae</taxon>
        <taxon>Phrynocephalus</taxon>
    </lineage>
</organism>